<protein>
    <recommendedName>
        <fullName evidence="2">Helitron helicase-like domain-containing protein</fullName>
    </recommendedName>
</protein>
<name>A0ABN8LJG4_9CNID</name>
<accession>A0ABN8LJG4</accession>
<organism evidence="3 4">
    <name type="scientific">Porites evermanni</name>
    <dbReference type="NCBI Taxonomy" id="104178"/>
    <lineage>
        <taxon>Eukaryota</taxon>
        <taxon>Metazoa</taxon>
        <taxon>Cnidaria</taxon>
        <taxon>Anthozoa</taxon>
        <taxon>Hexacorallia</taxon>
        <taxon>Scleractinia</taxon>
        <taxon>Fungiina</taxon>
        <taxon>Poritidae</taxon>
        <taxon>Porites</taxon>
    </lineage>
</organism>
<keyword evidence="4" id="KW-1185">Reference proteome</keyword>
<dbReference type="EMBL" id="CALNXI010000059">
    <property type="protein sequence ID" value="CAH3017279.1"/>
    <property type="molecule type" value="Genomic_DNA"/>
</dbReference>
<feature type="region of interest" description="Disordered" evidence="1">
    <location>
        <begin position="243"/>
        <end position="273"/>
    </location>
</feature>
<evidence type="ECO:0000256" key="1">
    <source>
        <dbReference type="SAM" id="MobiDB-lite"/>
    </source>
</evidence>
<evidence type="ECO:0000259" key="2">
    <source>
        <dbReference type="Pfam" id="PF14214"/>
    </source>
</evidence>
<comment type="caution">
    <text evidence="3">The sequence shown here is derived from an EMBL/GenBank/DDBJ whole genome shotgun (WGS) entry which is preliminary data.</text>
</comment>
<dbReference type="Proteomes" id="UP001159427">
    <property type="component" value="Unassembled WGS sequence"/>
</dbReference>
<sequence>MAFPCLFPYGKGDFYVNRPVTRPSLHDWAEHLLWYQDGRFARHKEACPGAEPVLVDQQLGDPHITVADLQERLARGDTFTDKLYFGTNLHGTAQYWHQRCRELRALVEFMVNEKRGLPSFCMTGSCAEFYFPPLRRLLEEYILQTKGEEVNLAEDSNACFKAVQENTHVVVSYFDLCTQAYLEKVLKPVFGVSDYWYRYGFAKEDRQPHQLLHEAREDGCKEEEYAARLSQWADETFAMTALHPAGNDDEGQPRKDLWPPPEGTAEPISHDRDPLVKMLM</sequence>
<dbReference type="InterPro" id="IPR025476">
    <property type="entry name" value="Helitron_helicase-like"/>
</dbReference>
<dbReference type="Pfam" id="PF14214">
    <property type="entry name" value="Helitron_like_N"/>
    <property type="match status" value="1"/>
</dbReference>
<evidence type="ECO:0000313" key="4">
    <source>
        <dbReference type="Proteomes" id="UP001159427"/>
    </source>
</evidence>
<evidence type="ECO:0000313" key="3">
    <source>
        <dbReference type="EMBL" id="CAH3017279.1"/>
    </source>
</evidence>
<reference evidence="3 4" key="1">
    <citation type="submission" date="2022-05" db="EMBL/GenBank/DDBJ databases">
        <authorList>
            <consortium name="Genoscope - CEA"/>
            <person name="William W."/>
        </authorList>
    </citation>
    <scope>NUCLEOTIDE SEQUENCE [LARGE SCALE GENOMIC DNA]</scope>
</reference>
<proteinExistence type="predicted"/>
<gene>
    <name evidence="3" type="ORF">PEVE_00036705</name>
</gene>
<feature type="domain" description="Helitron helicase-like" evidence="2">
    <location>
        <begin position="82"/>
        <end position="202"/>
    </location>
</feature>